<proteinExistence type="predicted"/>
<accession>F2NVS0</accession>
<dbReference type="GeneID" id="302998765"/>
<dbReference type="EMBL" id="CP002631">
    <property type="protein sequence ID" value="AEB14507.1"/>
    <property type="molecule type" value="Genomic_DNA"/>
</dbReference>
<name>F2NVS0_TRES6</name>
<dbReference type="InterPro" id="IPR010093">
    <property type="entry name" value="SinI_DNA-bd"/>
</dbReference>
<dbReference type="PROSITE" id="PS51094">
    <property type="entry name" value="PTS_EIIA_TYPE_2"/>
    <property type="match status" value="1"/>
</dbReference>
<dbReference type="InterPro" id="IPR002178">
    <property type="entry name" value="PTS_EIIA_type-2_dom"/>
</dbReference>
<dbReference type="InterPro" id="IPR051541">
    <property type="entry name" value="PTS_SugarTrans_NitroReg"/>
</dbReference>
<dbReference type="InterPro" id="IPR036388">
    <property type="entry name" value="WH-like_DNA-bd_sf"/>
</dbReference>
<dbReference type="Gene3D" id="1.10.10.10">
    <property type="entry name" value="Winged helix-like DNA-binding domain superfamily/Winged helix DNA-binding domain"/>
    <property type="match status" value="1"/>
</dbReference>
<dbReference type="InterPro" id="IPR041657">
    <property type="entry name" value="HTH_17"/>
</dbReference>
<dbReference type="eggNOG" id="COG3311">
    <property type="taxonomic scope" value="Bacteria"/>
</dbReference>
<reference evidence="3" key="2">
    <citation type="submission" date="2011-04" db="EMBL/GenBank/DDBJ databases">
        <title>The complete genome of chromosome of Treponema succinifaciens DSM 2489.</title>
        <authorList>
            <person name="Lucas S."/>
            <person name="Copeland A."/>
            <person name="Lapidus A."/>
            <person name="Bruce D."/>
            <person name="Goodwin L."/>
            <person name="Pitluck S."/>
            <person name="Peters L."/>
            <person name="Kyrpides N."/>
            <person name="Mavromatis K."/>
            <person name="Ivanova N."/>
            <person name="Ovchinnikova G."/>
            <person name="Teshima H."/>
            <person name="Detter J.C."/>
            <person name="Tapia R."/>
            <person name="Han C."/>
            <person name="Land M."/>
            <person name="Hauser L."/>
            <person name="Markowitz V."/>
            <person name="Cheng J.-F."/>
            <person name="Hugenholtz P."/>
            <person name="Woyke T."/>
            <person name="Wu D."/>
            <person name="Gronow S."/>
            <person name="Wellnitz S."/>
            <person name="Brambilla E."/>
            <person name="Klenk H.-P."/>
            <person name="Eisen J.A."/>
        </authorList>
    </citation>
    <scope>NUCLEOTIDE SEQUENCE [LARGE SCALE GENOMIC DNA]</scope>
    <source>
        <strain evidence="3">ATCC 33096 / DSM 2489 / 6091</strain>
    </source>
</reference>
<gene>
    <name evidence="2" type="ordered locus">Tresu_1607</name>
</gene>
<dbReference type="CDD" id="cd00211">
    <property type="entry name" value="PTS_IIA_fru"/>
    <property type="match status" value="1"/>
</dbReference>
<dbReference type="InterPro" id="IPR009061">
    <property type="entry name" value="DNA-bd_dom_put_sf"/>
</dbReference>
<dbReference type="PANTHER" id="PTHR47738:SF2">
    <property type="entry name" value="PTS SYSTEM FRUCTOSE-LIKE EIIA COMPONENT"/>
    <property type="match status" value="1"/>
</dbReference>
<protein>
    <submittedName>
        <fullName evidence="2">PTS IIA-like nitrogen-regulatory protein PtsN</fullName>
    </submittedName>
</protein>
<dbReference type="Pfam" id="PF12728">
    <property type="entry name" value="HTH_17"/>
    <property type="match status" value="1"/>
</dbReference>
<organism evidence="2 3">
    <name type="scientific">Treponema succinifaciens (strain ATCC 33096 / DSM 2489 / 6091)</name>
    <dbReference type="NCBI Taxonomy" id="869209"/>
    <lineage>
        <taxon>Bacteria</taxon>
        <taxon>Pseudomonadati</taxon>
        <taxon>Spirochaetota</taxon>
        <taxon>Spirochaetia</taxon>
        <taxon>Spirochaetales</taxon>
        <taxon>Treponemataceae</taxon>
        <taxon>Treponema</taxon>
    </lineage>
</organism>
<dbReference type="SUPFAM" id="SSF46955">
    <property type="entry name" value="Putative DNA-binding domain"/>
    <property type="match status" value="1"/>
</dbReference>
<dbReference type="InterPro" id="IPR016152">
    <property type="entry name" value="PTrfase/Anion_transptr"/>
</dbReference>
<dbReference type="GO" id="GO:0003677">
    <property type="term" value="F:DNA binding"/>
    <property type="evidence" value="ECO:0007669"/>
    <property type="project" value="InterPro"/>
</dbReference>
<dbReference type="Proteomes" id="UP000006852">
    <property type="component" value="Chromosome"/>
</dbReference>
<evidence type="ECO:0000313" key="3">
    <source>
        <dbReference type="Proteomes" id="UP000006852"/>
    </source>
</evidence>
<dbReference type="SUPFAM" id="SSF55804">
    <property type="entry name" value="Phoshotransferase/anion transport protein"/>
    <property type="match status" value="1"/>
</dbReference>
<reference evidence="2 3" key="1">
    <citation type="journal article" date="2011" name="Stand. Genomic Sci.">
        <title>Complete genome sequence of Treponema succinifaciens type strain (6091).</title>
        <authorList>
            <person name="Han C."/>
            <person name="Gronow S."/>
            <person name="Teshima H."/>
            <person name="Lapidus A."/>
            <person name="Nolan M."/>
            <person name="Lucas S."/>
            <person name="Hammon N."/>
            <person name="Deshpande S."/>
            <person name="Cheng J.F."/>
            <person name="Zeytun A."/>
            <person name="Tapia R."/>
            <person name="Goodwin L."/>
            <person name="Pitluck S."/>
            <person name="Liolios K."/>
            <person name="Pagani I."/>
            <person name="Ivanova N."/>
            <person name="Mavromatis K."/>
            <person name="Mikhailova N."/>
            <person name="Huntemann M."/>
            <person name="Pati A."/>
            <person name="Chen A."/>
            <person name="Palaniappan K."/>
            <person name="Land M."/>
            <person name="Hauser L."/>
            <person name="Brambilla E.M."/>
            <person name="Rohde M."/>
            <person name="Goker M."/>
            <person name="Woyke T."/>
            <person name="Bristow J."/>
            <person name="Eisen J.A."/>
            <person name="Markowitz V."/>
            <person name="Hugenholtz P."/>
            <person name="Kyrpides N.C."/>
            <person name="Klenk H.P."/>
            <person name="Detter J.C."/>
        </authorList>
    </citation>
    <scope>NUCLEOTIDE SEQUENCE [LARGE SCALE GENOMIC DNA]</scope>
    <source>
        <strain evidence="3">ATCC 33096 / DSM 2489 / 6091</strain>
    </source>
</reference>
<dbReference type="RefSeq" id="WP_013701788.1">
    <property type="nucleotide sequence ID" value="NC_015385.1"/>
</dbReference>
<feature type="domain" description="PTS EIIA type-2" evidence="1">
    <location>
        <begin position="72"/>
        <end position="215"/>
    </location>
</feature>
<evidence type="ECO:0000313" key="2">
    <source>
        <dbReference type="EMBL" id="AEB14507.1"/>
    </source>
</evidence>
<dbReference type="NCBIfam" id="TIGR01764">
    <property type="entry name" value="excise"/>
    <property type="match status" value="1"/>
</dbReference>
<dbReference type="OrthoDB" id="122388at2"/>
<keyword evidence="3" id="KW-1185">Reference proteome</keyword>
<dbReference type="STRING" id="869209.Tresu_1607"/>
<dbReference type="PANTHER" id="PTHR47738">
    <property type="entry name" value="PTS SYSTEM FRUCTOSE-LIKE EIIA COMPONENT-RELATED"/>
    <property type="match status" value="1"/>
</dbReference>
<evidence type="ECO:0000259" key="1">
    <source>
        <dbReference type="PROSITE" id="PS51094"/>
    </source>
</evidence>
<dbReference type="AlphaFoldDB" id="F2NVS0"/>
<dbReference type="Gene3D" id="3.40.930.10">
    <property type="entry name" value="Mannitol-specific EII, Chain A"/>
    <property type="match status" value="1"/>
</dbReference>
<dbReference type="eggNOG" id="COG1762">
    <property type="taxonomic scope" value="Bacteria"/>
</dbReference>
<dbReference type="HOGENOM" id="CLU_072531_5_0_12"/>
<sequence>MEDDILTIEEVAKYLRVSERTVYDWAQKGEIPSGKIGTVWRFKKSEIEKWVNERLSSGGKSNDSEIIVQVKNILSPERIVFMNHQTKHDSLVRLAQNLATAPQVKDAKELEAEILKREDLMSTSIGRGLAIPHVRLSSVTDLVMSVGISKCDIIGFQPVDEIPVRILFMIAAAYNQHSYYLKTLSFFSAKLKDASLREVLLNSESPMDAYNLLIK</sequence>
<dbReference type="KEGG" id="tsu:Tresu_1607"/>
<dbReference type="Pfam" id="PF00359">
    <property type="entry name" value="PTS_EIIA_2"/>
    <property type="match status" value="1"/>
</dbReference>